<dbReference type="RefSeq" id="WP_317548731.1">
    <property type="nucleotide sequence ID" value="NZ_JAWLKE010000005.1"/>
</dbReference>
<evidence type="ECO:0000313" key="3">
    <source>
        <dbReference type="Proteomes" id="UP001185899"/>
    </source>
</evidence>
<accession>A0ABU4B0D0</accession>
<dbReference type="InterPro" id="IPR009319">
    <property type="entry name" value="Phage_A118_VSP1"/>
</dbReference>
<keyword evidence="3" id="KW-1185">Reference proteome</keyword>
<gene>
    <name evidence="2" type="ORF">R3P95_15410</name>
</gene>
<organism evidence="2 3">
    <name type="scientific">Rhodococcus cercidiphylli</name>
    <dbReference type="NCBI Taxonomy" id="489916"/>
    <lineage>
        <taxon>Bacteria</taxon>
        <taxon>Bacillati</taxon>
        <taxon>Actinomycetota</taxon>
        <taxon>Actinomycetes</taxon>
        <taxon>Mycobacteriales</taxon>
        <taxon>Nocardiaceae</taxon>
        <taxon>Rhodococcus</taxon>
    </lineage>
</organism>
<comment type="caution">
    <text evidence="2">The sequence shown here is derived from an EMBL/GenBank/DDBJ whole genome shotgun (WGS) entry which is preliminary data.</text>
</comment>
<evidence type="ECO:0000256" key="1">
    <source>
        <dbReference type="SAM" id="MobiDB-lite"/>
    </source>
</evidence>
<dbReference type="EMBL" id="JAWLKE010000005">
    <property type="protein sequence ID" value="MDV6231939.1"/>
    <property type="molecule type" value="Genomic_DNA"/>
</dbReference>
<reference evidence="2 3" key="1">
    <citation type="submission" date="2023-10" db="EMBL/GenBank/DDBJ databases">
        <title>Development of a sustainable strategy for remediation of hydrocarbon-contaminated territories based on the waste exchange concept.</title>
        <authorList>
            <person name="Krivoruchko A."/>
        </authorList>
    </citation>
    <scope>NUCLEOTIDE SEQUENCE [LARGE SCALE GENOMIC DNA]</scope>
    <source>
        <strain evidence="2 3">IEGM 1322</strain>
    </source>
</reference>
<feature type="region of interest" description="Disordered" evidence="1">
    <location>
        <begin position="371"/>
        <end position="402"/>
    </location>
</feature>
<evidence type="ECO:0000313" key="2">
    <source>
        <dbReference type="EMBL" id="MDV6231939.1"/>
    </source>
</evidence>
<name>A0ABU4B0D0_9NOCA</name>
<proteinExistence type="predicted"/>
<dbReference type="Pfam" id="PF06152">
    <property type="entry name" value="Phage_min_cap2"/>
    <property type="match status" value="1"/>
</dbReference>
<protein>
    <submittedName>
        <fullName evidence="2">Phage minor capsid protein</fullName>
    </submittedName>
</protein>
<dbReference type="Proteomes" id="UP001185899">
    <property type="component" value="Unassembled WGS sequence"/>
</dbReference>
<feature type="compositionally biased region" description="Low complexity" evidence="1">
    <location>
        <begin position="383"/>
        <end position="394"/>
    </location>
</feature>
<sequence length="726" mass="79596">MPIQPQQARNEPANQLVAEYERLELILLELISTRLARGMNAPDWAQRQLTEITTFRTAARTLVGKTAGTSAKLLDAAMRQSIKDGKAAATADVAKAEKGTTGNILRNDGTRPATDSRAIALIVDQAAAATTALHTGILRGSEDIYRRVVARGAVATVSGVQTRVQATQRALDEFAAHGITGFRDSTGKTWSMTAYAEMAVRTASTRALITSHNETLTERGYDLVVVSSHPRPAPVCQPYERQILSLSGRNVGAVELPSRRTGEPTTVRVKASLAEAMSRGFQHPSCRHRTQLFVPGVTDTTPTEPDDDGYENTQELRRLERGVRDWKRKAAAAIDPDAKKAANAKAREWQARIKAHTEQTGVGRRRDREQITGVYGPGNPARAALKPTPKATPVKPKPKPKSTLLTASTRELVEQARTTLPSDKAGWLDTTLKYPKDKNGAKLVPEELQRHLDTTLTVGKAIRADAVKRFDTDAALKKLRKEDKDLLASGGAFSPRRDTIFRDIARREQAILLETLAEVRPIGGVQQAVKLSTTGFSSATAGTAEGIAAVRRAEAIYPADWLRAGTARGELDIGKADRAFFNETWDFIAAPEKDHKPNYRGAFDSYPDEVMAHELGHRMETLIPGLTQLEFALIRSRSTKNGVLEPQTKVYPNRPELADEVGYEDDWHNRYAGKTYANDQMADPARRAAEAFQVGIQDTFGRSNPTGEFDKTSQLQEFVIGVMALL</sequence>